<organism evidence="3">
    <name type="scientific">Serratia fonticola</name>
    <dbReference type="NCBI Taxonomy" id="47917"/>
    <lineage>
        <taxon>Bacteria</taxon>
        <taxon>Pseudomonadati</taxon>
        <taxon>Pseudomonadota</taxon>
        <taxon>Gammaproteobacteria</taxon>
        <taxon>Enterobacterales</taxon>
        <taxon>Yersiniaceae</taxon>
        <taxon>Serratia</taxon>
    </lineage>
</organism>
<reference evidence="3" key="1">
    <citation type="submission" date="2019-05" db="EMBL/GenBank/DDBJ databases">
        <authorList>
            <consortium name="Pathogen Informatics"/>
        </authorList>
    </citation>
    <scope>NUCLEOTIDE SEQUENCE [LARGE SCALE GENOMIC DNA]</scope>
    <source>
        <strain evidence="3">NCTC12965</strain>
    </source>
</reference>
<dbReference type="SUPFAM" id="SSF53167">
    <property type="entry name" value="Purine and uridine phosphorylases"/>
    <property type="match status" value="1"/>
</dbReference>
<feature type="domain" description="Response regulatory" evidence="1">
    <location>
        <begin position="4"/>
        <end position="63"/>
    </location>
</feature>
<dbReference type="Gene3D" id="3.40.50.2300">
    <property type="match status" value="1"/>
</dbReference>
<dbReference type="GO" id="GO:0008930">
    <property type="term" value="F:methylthioadenosine nucleosidase activity"/>
    <property type="evidence" value="ECO:0007669"/>
    <property type="project" value="TreeGrafter"/>
</dbReference>
<evidence type="ECO:0000313" key="3">
    <source>
        <dbReference type="EMBL" id="VTR57533.1"/>
    </source>
</evidence>
<accession>A0A4U9WEG7</accession>
<dbReference type="EMBL" id="CABEEZ010000144">
    <property type="protein sequence ID" value="VTR57533.1"/>
    <property type="molecule type" value="Genomic_DNA"/>
</dbReference>
<dbReference type="GO" id="GO:0008782">
    <property type="term" value="F:adenosylhomocysteine nucleosidase activity"/>
    <property type="evidence" value="ECO:0007669"/>
    <property type="project" value="TreeGrafter"/>
</dbReference>
<name>A0A4U9WEG7_SERFO</name>
<dbReference type="PANTHER" id="PTHR46832:SF1">
    <property type="entry name" value="5'-METHYLTHIOADENOSINE_S-ADENOSYLHOMOCYSTEINE NUCLEOSIDASE"/>
    <property type="match status" value="1"/>
</dbReference>
<sequence length="271" mass="30845">MRALLVEDNYEKLNLIHKITRDYDNFSLKKVISVQSAIEELNKNTYDLIIIDIQIPDVDGGDINTSGGVELLHQIENFSDIIVPRYIFGLTSNSSDASEHQSAFAKHGWYLFDLNRDTSAWQTILINKIESANDNNNYYHPDVAIITALEDPELDELLKLVQEPIKFVLEGHSYYRFSIKNKSNKKISIVCASAERMGLSWSASLTTRIINKFSPKYILMTGICAGVDGRTDLGDIIVGDPVWDWGLESCLKNQVRKYFFLILTSYHLTEN</sequence>
<gene>
    <name evidence="3" type="ORF">NCTC12965_07401</name>
</gene>
<evidence type="ECO:0000259" key="1">
    <source>
        <dbReference type="Pfam" id="PF00072"/>
    </source>
</evidence>
<evidence type="ECO:0000259" key="2">
    <source>
        <dbReference type="Pfam" id="PF01048"/>
    </source>
</evidence>
<dbReference type="GO" id="GO:0005829">
    <property type="term" value="C:cytosol"/>
    <property type="evidence" value="ECO:0007669"/>
    <property type="project" value="TreeGrafter"/>
</dbReference>
<dbReference type="GO" id="GO:0019284">
    <property type="term" value="P:L-methionine salvage from S-adenosylmethionine"/>
    <property type="evidence" value="ECO:0007669"/>
    <property type="project" value="TreeGrafter"/>
</dbReference>
<dbReference type="PANTHER" id="PTHR46832">
    <property type="entry name" value="5'-METHYLTHIOADENOSINE/S-ADENOSYLHOMOCYSTEINE NUCLEOSIDASE"/>
    <property type="match status" value="1"/>
</dbReference>
<dbReference type="InterPro" id="IPR035994">
    <property type="entry name" value="Nucleoside_phosphorylase_sf"/>
</dbReference>
<dbReference type="Pfam" id="PF00072">
    <property type="entry name" value="Response_reg"/>
    <property type="match status" value="1"/>
</dbReference>
<dbReference type="SUPFAM" id="SSF52172">
    <property type="entry name" value="CheY-like"/>
    <property type="match status" value="1"/>
</dbReference>
<dbReference type="InterPro" id="IPR011006">
    <property type="entry name" value="CheY-like_superfamily"/>
</dbReference>
<dbReference type="Gene3D" id="3.40.50.1580">
    <property type="entry name" value="Nucleoside phosphorylase domain"/>
    <property type="match status" value="1"/>
</dbReference>
<protein>
    <submittedName>
        <fullName evidence="3">5'-methylthioadenosine/S-adenosylhomocysteine nucleosidase</fullName>
    </submittedName>
</protein>
<dbReference type="AlphaFoldDB" id="A0A4U9WEG7"/>
<dbReference type="InterPro" id="IPR001789">
    <property type="entry name" value="Sig_transdc_resp-reg_receiver"/>
</dbReference>
<dbReference type="Pfam" id="PF01048">
    <property type="entry name" value="PNP_UDP_1"/>
    <property type="match status" value="1"/>
</dbReference>
<dbReference type="GO" id="GO:0000160">
    <property type="term" value="P:phosphorelay signal transduction system"/>
    <property type="evidence" value="ECO:0007669"/>
    <property type="project" value="InterPro"/>
</dbReference>
<proteinExistence type="predicted"/>
<feature type="domain" description="Nucleoside phosphorylase" evidence="2">
    <location>
        <begin position="143"/>
        <end position="247"/>
    </location>
</feature>
<dbReference type="InterPro" id="IPR000845">
    <property type="entry name" value="Nucleoside_phosphorylase_d"/>
</dbReference>
<dbReference type="GO" id="GO:0009116">
    <property type="term" value="P:nucleoside metabolic process"/>
    <property type="evidence" value="ECO:0007669"/>
    <property type="project" value="InterPro"/>
</dbReference>